<evidence type="ECO:0000256" key="6">
    <source>
        <dbReference type="ARBA" id="ARBA00022723"/>
    </source>
</evidence>
<protein>
    <recommendedName>
        <fullName evidence="3 18">Peroxidase</fullName>
        <ecNumber evidence="3 18">1.11.1.7</ecNumber>
    </recommendedName>
</protein>
<dbReference type="InterPro" id="IPR019793">
    <property type="entry name" value="Peroxidases_heam-ligand_BS"/>
</dbReference>
<keyword evidence="4 18" id="KW-0575">Peroxidase</keyword>
<dbReference type="PANTHER" id="PTHR31388:SF115">
    <property type="entry name" value="PEROXIDASE 5"/>
    <property type="match status" value="1"/>
</dbReference>
<feature type="binding site" evidence="15">
    <location>
        <position position="197"/>
    </location>
    <ligand>
        <name>Ca(2+)</name>
        <dbReference type="ChEBI" id="CHEBI:29108"/>
        <label>2</label>
    </ligand>
</feature>
<feature type="binding site" evidence="15">
    <location>
        <position position="73"/>
    </location>
    <ligand>
        <name>Ca(2+)</name>
        <dbReference type="ChEBI" id="CHEBI:29108"/>
        <label>1</label>
    </ligand>
</feature>
<dbReference type="GO" id="GO:0005576">
    <property type="term" value="C:extracellular region"/>
    <property type="evidence" value="ECO:0007669"/>
    <property type="project" value="UniProtKB-SubCell"/>
</dbReference>
<accession>A0AAE2BWC1</accession>
<evidence type="ECO:0000256" key="5">
    <source>
        <dbReference type="ARBA" id="ARBA00022617"/>
    </source>
</evidence>
<dbReference type="PROSITE" id="PS00436">
    <property type="entry name" value="PEROXIDASE_2"/>
    <property type="match status" value="1"/>
</dbReference>
<feature type="binding site" evidence="15">
    <location>
        <position position="75"/>
    </location>
    <ligand>
        <name>Ca(2+)</name>
        <dbReference type="ChEBI" id="CHEBI:29108"/>
        <label>1</label>
    </ligand>
</feature>
<feature type="disulfide bond" evidence="17">
    <location>
        <begin position="38"/>
        <end position="118"/>
    </location>
</feature>
<feature type="binding site" evidence="15">
    <location>
        <position position="79"/>
    </location>
    <ligand>
        <name>Ca(2+)</name>
        <dbReference type="ChEBI" id="CHEBI:29108"/>
        <label>1</label>
    </ligand>
</feature>
<gene>
    <name evidence="20" type="ORF">Sango_1112900</name>
</gene>
<dbReference type="PRINTS" id="PR00458">
    <property type="entry name" value="PEROXIDASE"/>
</dbReference>
<evidence type="ECO:0000259" key="19">
    <source>
        <dbReference type="PROSITE" id="PS50873"/>
    </source>
</evidence>
<evidence type="ECO:0000256" key="13">
    <source>
        <dbReference type="PIRSR" id="PIRSR600823-1"/>
    </source>
</evidence>
<dbReference type="InterPro" id="IPR010255">
    <property type="entry name" value="Haem_peroxidase_sf"/>
</dbReference>
<keyword evidence="7 15" id="KW-0106">Calcium</keyword>
<dbReference type="FunFam" id="1.10.420.10:FF:000001">
    <property type="entry name" value="Peroxidase"/>
    <property type="match status" value="1"/>
</dbReference>
<keyword evidence="18" id="KW-0732">Signal</keyword>
<dbReference type="GO" id="GO:0140825">
    <property type="term" value="F:lactoperoxidase activity"/>
    <property type="evidence" value="ECO:0007669"/>
    <property type="project" value="UniProtKB-EC"/>
</dbReference>
<dbReference type="GO" id="GO:0046872">
    <property type="term" value="F:metal ion binding"/>
    <property type="evidence" value="ECO:0007669"/>
    <property type="project" value="UniProtKB-UniRule"/>
</dbReference>
<feature type="binding site" description="axial binding residue" evidence="15">
    <location>
        <position position="196"/>
    </location>
    <ligand>
        <name>heme b</name>
        <dbReference type="ChEBI" id="CHEBI:60344"/>
    </ligand>
    <ligandPart>
        <name>Fe</name>
        <dbReference type="ChEBI" id="CHEBI:18248"/>
    </ligandPart>
</feature>
<keyword evidence="10 17" id="KW-1015">Disulfide bond</keyword>
<organism evidence="20 21">
    <name type="scientific">Sesamum angolense</name>
    <dbReference type="NCBI Taxonomy" id="2727404"/>
    <lineage>
        <taxon>Eukaryota</taxon>
        <taxon>Viridiplantae</taxon>
        <taxon>Streptophyta</taxon>
        <taxon>Embryophyta</taxon>
        <taxon>Tracheophyta</taxon>
        <taxon>Spermatophyta</taxon>
        <taxon>Magnoliopsida</taxon>
        <taxon>eudicotyledons</taxon>
        <taxon>Gunneridae</taxon>
        <taxon>Pentapetalae</taxon>
        <taxon>asterids</taxon>
        <taxon>lamiids</taxon>
        <taxon>Lamiales</taxon>
        <taxon>Pedaliaceae</taxon>
        <taxon>Sesamum</taxon>
    </lineage>
</organism>
<feature type="binding site" evidence="15">
    <location>
        <position position="91"/>
    </location>
    <ligand>
        <name>Ca(2+)</name>
        <dbReference type="ChEBI" id="CHEBI:29108"/>
        <label>1</label>
    </ligand>
</feature>
<feature type="binding site" evidence="15">
    <location>
        <position position="250"/>
    </location>
    <ligand>
        <name>Ca(2+)</name>
        <dbReference type="ChEBI" id="CHEBI:29108"/>
        <label>2</label>
    </ligand>
</feature>
<dbReference type="PROSITE" id="PS00435">
    <property type="entry name" value="PEROXIDASE_1"/>
    <property type="match status" value="1"/>
</dbReference>
<evidence type="ECO:0000256" key="1">
    <source>
        <dbReference type="ARBA" id="ARBA00000189"/>
    </source>
</evidence>
<reference evidence="20" key="2">
    <citation type="journal article" date="2024" name="Plant">
        <title>Genomic evolution and insights into agronomic trait innovations of Sesamum species.</title>
        <authorList>
            <person name="Miao H."/>
            <person name="Wang L."/>
            <person name="Qu L."/>
            <person name="Liu H."/>
            <person name="Sun Y."/>
            <person name="Le M."/>
            <person name="Wang Q."/>
            <person name="Wei S."/>
            <person name="Zheng Y."/>
            <person name="Lin W."/>
            <person name="Duan Y."/>
            <person name="Cao H."/>
            <person name="Xiong S."/>
            <person name="Wang X."/>
            <person name="Wei L."/>
            <person name="Li C."/>
            <person name="Ma Q."/>
            <person name="Ju M."/>
            <person name="Zhao R."/>
            <person name="Li G."/>
            <person name="Mu C."/>
            <person name="Tian Q."/>
            <person name="Mei H."/>
            <person name="Zhang T."/>
            <person name="Gao T."/>
            <person name="Zhang H."/>
        </authorList>
    </citation>
    <scope>NUCLEOTIDE SEQUENCE</scope>
    <source>
        <strain evidence="20">K16</strain>
    </source>
</reference>
<evidence type="ECO:0000256" key="17">
    <source>
        <dbReference type="PIRSR" id="PIRSR600823-5"/>
    </source>
</evidence>
<dbReference type="GO" id="GO:0020037">
    <property type="term" value="F:heme binding"/>
    <property type="evidence" value="ECO:0007669"/>
    <property type="project" value="UniProtKB-UniRule"/>
</dbReference>
<evidence type="ECO:0000256" key="8">
    <source>
        <dbReference type="ARBA" id="ARBA00023002"/>
    </source>
</evidence>
<evidence type="ECO:0000256" key="10">
    <source>
        <dbReference type="ARBA" id="ARBA00023157"/>
    </source>
</evidence>
<feature type="chain" id="PRO_5041768579" description="Peroxidase" evidence="18">
    <location>
        <begin position="28"/>
        <end position="322"/>
    </location>
</feature>
<feature type="active site" description="Proton acceptor" evidence="13">
    <location>
        <position position="69"/>
    </location>
</feature>
<feature type="binding site" evidence="15">
    <location>
        <position position="70"/>
    </location>
    <ligand>
        <name>Ca(2+)</name>
        <dbReference type="ChEBI" id="CHEBI:29108"/>
        <label>1</label>
    </ligand>
</feature>
<feature type="domain" description="Plant heme peroxidase family profile" evidence="19">
    <location>
        <begin position="28"/>
        <end position="322"/>
    </location>
</feature>
<feature type="binding site" evidence="14">
    <location>
        <position position="166"/>
    </location>
    <ligand>
        <name>substrate</name>
    </ligand>
</feature>
<keyword evidence="8 18" id="KW-0560">Oxidoreductase</keyword>
<dbReference type="SUPFAM" id="SSF48113">
    <property type="entry name" value="Heme-dependent peroxidases"/>
    <property type="match status" value="1"/>
</dbReference>
<dbReference type="PROSITE" id="PS50873">
    <property type="entry name" value="PEROXIDASE_4"/>
    <property type="match status" value="1"/>
</dbReference>
<dbReference type="InterPro" id="IPR033905">
    <property type="entry name" value="Secretory_peroxidase"/>
</dbReference>
<dbReference type="EC" id="1.11.1.7" evidence="3 18"/>
<comment type="subcellular location">
    <subcellularLocation>
        <location evidence="18">Secreted</location>
    </subcellularLocation>
</comment>
<evidence type="ECO:0000256" key="14">
    <source>
        <dbReference type="PIRSR" id="PIRSR600823-2"/>
    </source>
</evidence>
<comment type="catalytic activity">
    <reaction evidence="1 18">
        <text>2 a phenolic donor + H2O2 = 2 a phenolic radical donor + 2 H2O</text>
        <dbReference type="Rhea" id="RHEA:56136"/>
        <dbReference type="ChEBI" id="CHEBI:15377"/>
        <dbReference type="ChEBI" id="CHEBI:16240"/>
        <dbReference type="ChEBI" id="CHEBI:139520"/>
        <dbReference type="ChEBI" id="CHEBI:139521"/>
        <dbReference type="EC" id="1.11.1.7"/>
    </reaction>
</comment>
<feature type="disulfide bond" evidence="17">
    <location>
        <begin position="71"/>
        <end position="76"/>
    </location>
</feature>
<sequence>MDRLGSFATLSAITTFFLLLSTAPCQAQLSPSFYDTTCPNALSTIRTSIRQAVSRERRMAASLIRLHFHDCFVQGCDASILLDETPTIQSEKTAFPNVNSARGYEVVEAAKREVERVCPGVVSCADILTLAARDASVAVGGPSWSVKLGRRDSTTASRSLANSDLPGPSSSLDALISGFGNKGLSARDMVALSGAHTIGQAQCFLFRDRIYSNGTDIDAGFAGTRRRQCPQNSGDANLAPLDLVTPNSFDNNYFKNLMQRRGLLQSDQVLFSGGSTDSIVSEYSRTPQTFASDFANAMIKMGEIELLTGQNGIIRRVCSAIN</sequence>
<evidence type="ECO:0000256" key="11">
    <source>
        <dbReference type="ARBA" id="ARBA00023180"/>
    </source>
</evidence>
<keyword evidence="21" id="KW-1185">Reference proteome</keyword>
<dbReference type="Proteomes" id="UP001289374">
    <property type="component" value="Unassembled WGS sequence"/>
</dbReference>
<dbReference type="Gene3D" id="1.10.520.10">
    <property type="match status" value="1"/>
</dbReference>
<evidence type="ECO:0000256" key="4">
    <source>
        <dbReference type="ARBA" id="ARBA00022559"/>
    </source>
</evidence>
<evidence type="ECO:0000313" key="21">
    <source>
        <dbReference type="Proteomes" id="UP001289374"/>
    </source>
</evidence>
<feature type="site" description="Transition state stabilizer" evidence="16">
    <location>
        <position position="65"/>
    </location>
</feature>
<evidence type="ECO:0000256" key="18">
    <source>
        <dbReference type="RuleBase" id="RU362060"/>
    </source>
</evidence>
<feature type="disulfide bond" evidence="17">
    <location>
        <begin position="203"/>
        <end position="229"/>
    </location>
</feature>
<comment type="function">
    <text evidence="18">Removal of H(2)O(2), oxidation of toxic reductants, biosynthesis and degradation of lignin, suberization, auxin catabolism, response to environmental stresses such as wounding, pathogen attack and oxidative stress.</text>
</comment>
<keyword evidence="11" id="KW-0325">Glycoprotein</keyword>
<dbReference type="AlphaFoldDB" id="A0AAE2BWC1"/>
<keyword evidence="12 18" id="KW-0376">Hydrogen peroxide</keyword>
<keyword evidence="5 18" id="KW-0349">Heme</keyword>
<comment type="cofactor">
    <cofactor evidence="15 18">
        <name>Ca(2+)</name>
        <dbReference type="ChEBI" id="CHEBI:29108"/>
    </cofactor>
    <text evidence="15 18">Binds 2 calcium ions per subunit.</text>
</comment>
<feature type="binding site" evidence="15">
    <location>
        <position position="245"/>
    </location>
    <ligand>
        <name>Ca(2+)</name>
        <dbReference type="ChEBI" id="CHEBI:29108"/>
        <label>2</label>
    </ligand>
</feature>
<feature type="signal peptide" evidence="18">
    <location>
        <begin position="1"/>
        <end position="27"/>
    </location>
</feature>
<dbReference type="PRINTS" id="PR00461">
    <property type="entry name" value="PLPEROXIDASE"/>
</dbReference>
<evidence type="ECO:0000256" key="7">
    <source>
        <dbReference type="ARBA" id="ARBA00022837"/>
    </source>
</evidence>
<evidence type="ECO:0000256" key="9">
    <source>
        <dbReference type="ARBA" id="ARBA00023004"/>
    </source>
</evidence>
<evidence type="ECO:0000256" key="3">
    <source>
        <dbReference type="ARBA" id="ARBA00012313"/>
    </source>
</evidence>
<dbReference type="FunFam" id="1.10.520.10:FF:000001">
    <property type="entry name" value="Peroxidase"/>
    <property type="match status" value="1"/>
</dbReference>
<evidence type="ECO:0000256" key="15">
    <source>
        <dbReference type="PIRSR" id="PIRSR600823-3"/>
    </source>
</evidence>
<comment type="cofactor">
    <cofactor evidence="15 18">
        <name>heme b</name>
        <dbReference type="ChEBI" id="CHEBI:60344"/>
    </cofactor>
    <text evidence="15 18">Binds 1 heme b (iron(II)-protoporphyrin IX) group per subunit.</text>
</comment>
<comment type="caution">
    <text evidence="20">The sequence shown here is derived from an EMBL/GenBank/DDBJ whole genome shotgun (WGS) entry which is preliminary data.</text>
</comment>
<name>A0AAE2BWC1_9LAMI</name>
<feature type="binding site" evidence="15">
    <location>
        <position position="242"/>
    </location>
    <ligand>
        <name>Ca(2+)</name>
        <dbReference type="ChEBI" id="CHEBI:29108"/>
        <label>2</label>
    </ligand>
</feature>
<feature type="binding site" evidence="15">
    <location>
        <position position="77"/>
    </location>
    <ligand>
        <name>Ca(2+)</name>
        <dbReference type="ChEBI" id="CHEBI:29108"/>
        <label>1</label>
    </ligand>
</feature>
<dbReference type="InterPro" id="IPR002016">
    <property type="entry name" value="Haem_peroxidase"/>
</dbReference>
<evidence type="ECO:0000256" key="16">
    <source>
        <dbReference type="PIRSR" id="PIRSR600823-4"/>
    </source>
</evidence>
<comment type="similarity">
    <text evidence="18">Belongs to the peroxidase family. Classical plant (class III) peroxidase subfamily.</text>
</comment>
<proteinExistence type="inferred from homology"/>
<dbReference type="GO" id="GO:0042744">
    <property type="term" value="P:hydrogen peroxide catabolic process"/>
    <property type="evidence" value="ECO:0007669"/>
    <property type="project" value="UniProtKB-KW"/>
</dbReference>
<keyword evidence="9 15" id="KW-0408">Iron</keyword>
<comment type="similarity">
    <text evidence="2">Belongs to the peroxidase family. Ascorbate peroxidase subfamily.</text>
</comment>
<dbReference type="PANTHER" id="PTHR31388">
    <property type="entry name" value="PEROXIDASE 72-RELATED"/>
    <property type="match status" value="1"/>
</dbReference>
<evidence type="ECO:0000256" key="12">
    <source>
        <dbReference type="ARBA" id="ARBA00023324"/>
    </source>
</evidence>
<evidence type="ECO:0000313" key="20">
    <source>
        <dbReference type="EMBL" id="KAK4400068.1"/>
    </source>
</evidence>
<dbReference type="InterPro" id="IPR019794">
    <property type="entry name" value="Peroxidases_AS"/>
</dbReference>
<reference evidence="20" key="1">
    <citation type="submission" date="2020-06" db="EMBL/GenBank/DDBJ databases">
        <authorList>
            <person name="Li T."/>
            <person name="Hu X."/>
            <person name="Zhang T."/>
            <person name="Song X."/>
            <person name="Zhang H."/>
            <person name="Dai N."/>
            <person name="Sheng W."/>
            <person name="Hou X."/>
            <person name="Wei L."/>
        </authorList>
    </citation>
    <scope>NUCLEOTIDE SEQUENCE</scope>
    <source>
        <strain evidence="20">K16</strain>
        <tissue evidence="20">Leaf</tissue>
    </source>
</reference>
<dbReference type="Pfam" id="PF00141">
    <property type="entry name" value="peroxidase"/>
    <property type="match status" value="1"/>
</dbReference>
<dbReference type="CDD" id="cd00693">
    <property type="entry name" value="secretory_peroxidase"/>
    <property type="match status" value="1"/>
</dbReference>
<evidence type="ECO:0000256" key="2">
    <source>
        <dbReference type="ARBA" id="ARBA00006873"/>
    </source>
</evidence>
<dbReference type="EMBL" id="JACGWL010000006">
    <property type="protein sequence ID" value="KAK4400068.1"/>
    <property type="molecule type" value="Genomic_DNA"/>
</dbReference>
<dbReference type="InterPro" id="IPR000823">
    <property type="entry name" value="Peroxidase_pln"/>
</dbReference>
<dbReference type="Gene3D" id="1.10.420.10">
    <property type="entry name" value="Peroxidase, domain 2"/>
    <property type="match status" value="1"/>
</dbReference>
<keyword evidence="6 15" id="KW-0479">Metal-binding</keyword>
<keyword evidence="18" id="KW-0964">Secreted</keyword>
<dbReference type="GO" id="GO:0006979">
    <property type="term" value="P:response to oxidative stress"/>
    <property type="evidence" value="ECO:0007669"/>
    <property type="project" value="UniProtKB-UniRule"/>
</dbReference>
<feature type="disulfide bond" evidence="17">
    <location>
        <begin position="124"/>
        <end position="318"/>
    </location>
</feature>